<dbReference type="SUPFAM" id="SSF56601">
    <property type="entry name" value="beta-lactamase/transpeptidase-like"/>
    <property type="match status" value="1"/>
</dbReference>
<dbReference type="GO" id="GO:0009252">
    <property type="term" value="P:peptidoglycan biosynthetic process"/>
    <property type="evidence" value="ECO:0007669"/>
    <property type="project" value="TreeGrafter"/>
</dbReference>
<dbReference type="Pfam" id="PF00912">
    <property type="entry name" value="Transgly"/>
    <property type="match status" value="1"/>
</dbReference>
<dbReference type="GO" id="GO:0030288">
    <property type="term" value="C:outer membrane-bounded periplasmic space"/>
    <property type="evidence" value="ECO:0007669"/>
    <property type="project" value="TreeGrafter"/>
</dbReference>
<protein>
    <recommendedName>
        <fullName evidence="7">peptidoglycan glycosyltransferase</fullName>
        <ecNumber evidence="7">2.4.99.28</ecNumber>
    </recommendedName>
</protein>
<comment type="catalytic activity">
    <reaction evidence="8">
        <text>[GlcNAc-(1-&gt;4)-Mur2Ac(oyl-L-Ala-gamma-D-Glu-L-Lys-D-Ala-D-Ala)](n)-di-trans,octa-cis-undecaprenyl diphosphate + beta-D-GlcNAc-(1-&gt;4)-Mur2Ac(oyl-L-Ala-gamma-D-Glu-L-Lys-D-Ala-D-Ala)-di-trans,octa-cis-undecaprenyl diphosphate = [GlcNAc-(1-&gt;4)-Mur2Ac(oyl-L-Ala-gamma-D-Glu-L-Lys-D-Ala-D-Ala)](n+1)-di-trans,octa-cis-undecaprenyl diphosphate + di-trans,octa-cis-undecaprenyl diphosphate + H(+)</text>
        <dbReference type="Rhea" id="RHEA:23708"/>
        <dbReference type="Rhea" id="RHEA-COMP:9602"/>
        <dbReference type="Rhea" id="RHEA-COMP:9603"/>
        <dbReference type="ChEBI" id="CHEBI:15378"/>
        <dbReference type="ChEBI" id="CHEBI:58405"/>
        <dbReference type="ChEBI" id="CHEBI:60033"/>
        <dbReference type="ChEBI" id="CHEBI:78435"/>
        <dbReference type="EC" id="2.4.99.28"/>
    </reaction>
</comment>
<evidence type="ECO:0000256" key="3">
    <source>
        <dbReference type="ARBA" id="ARBA00022670"/>
    </source>
</evidence>
<name>A0A8J2YTQ7_9PROT</name>
<organism evidence="11 12">
    <name type="scientific">Aliidongia dinghuensis</name>
    <dbReference type="NCBI Taxonomy" id="1867774"/>
    <lineage>
        <taxon>Bacteria</taxon>
        <taxon>Pseudomonadati</taxon>
        <taxon>Pseudomonadota</taxon>
        <taxon>Alphaproteobacteria</taxon>
        <taxon>Rhodospirillales</taxon>
        <taxon>Dongiaceae</taxon>
        <taxon>Aliidongia</taxon>
    </lineage>
</organism>
<feature type="compositionally biased region" description="Basic and acidic residues" evidence="9">
    <location>
        <begin position="994"/>
        <end position="1008"/>
    </location>
</feature>
<sequence length="1008" mass="111113">MHWGLRLATVTLIGWLAVLEARSSFLQSAVFSRLASEMHVAVEPGPSGSIRFPHSGPYDERLGYVDLPSFIDELAGRQFRVERQARLSPRLDQFAGAGFYAPYAEKAEAGLTLVDRTGTPLYQVRYPGWTYADFQAVPPIVTNSLLFIEDRDLLSTDQPRRDPAVEWNRFVLAIGGRVLGWADPSLRQGGASTLATQIEKFQHSPGGRTGNAAEKLRQMVSAAMRAYLGGPDTMAARRHLLADYLNATPLGSRPGYGEIIGIGDGLRVWYGTDFDEANRVLATAAETPQAIARKGTIYKQVLSLLLAQRRPSYYLTVDPDALAELTDRYLRALGNAGVIAPALRDAALEAKLRFQAEAPAPMRVAFAGRKASDSVRTELLALLRTQNLYNLDRLDLSVRTTIDAATQDRINSILATLGQPDAVKALGLVGHDLLGTEDPSHVNYSVVLYERGADRNYVRVHADSLDEPFDINSGAKLILGSTAKLRTLVTYLDIMVTLHDRYADRPAHELEAEAVQGPDVLSRWAASYLAGTKDRSLQPMLDAAMQRHYSGNPGESFFTGSGRHVFHNFEKSENYQVFTVEQGIEKSVNLAFIRLMRDIVHYYEAQNGTLKQLADNAHGAEREAYLRRFADQEGRTYLNHFYGDYHGLNDEEAMALLASRTRPVDYRLAVAFRSARPRASVAALQEFLAARARNLAVDEATANALYAKYGEDQFSLNDRGYLAGVHPLELWLVAYLHRHPGASRSEVMKASAAVRQEVYAWLFKTRNARKQDVRIQILREEDAFNQILQDWRAQGYPFGQMVPSYASAIGSSGDRPDALAHLMGIILNDGVELPTTDLDRLDFAAGTPYETTLTMAPKTPRRVFPPEVAQTVRRALMGVVAQGTGMRVRGTYLMADGKPLPVGGKTGTGDNRFESFAGGGRLIDSRVVDRTATFVFFLGDRFYGTITAYVPGAQAADYHFTSALAVQLLKALNPSLVPLINAPPAGGNSPQDQGEDRPQDHREYRAGG</sequence>
<evidence type="ECO:0000256" key="1">
    <source>
        <dbReference type="ARBA" id="ARBA00004752"/>
    </source>
</evidence>
<dbReference type="Gene3D" id="3.40.710.10">
    <property type="entry name" value="DD-peptidase/beta-lactamase superfamily"/>
    <property type="match status" value="1"/>
</dbReference>
<gene>
    <name evidence="11" type="ORF">GCM10011611_27330</name>
</gene>
<dbReference type="GO" id="GO:0008955">
    <property type="term" value="F:peptidoglycan glycosyltransferase activity"/>
    <property type="evidence" value="ECO:0007669"/>
    <property type="project" value="UniProtKB-EC"/>
</dbReference>
<dbReference type="GO" id="GO:0004180">
    <property type="term" value="F:carboxypeptidase activity"/>
    <property type="evidence" value="ECO:0007669"/>
    <property type="project" value="UniProtKB-KW"/>
</dbReference>
<evidence type="ECO:0000313" key="12">
    <source>
        <dbReference type="Proteomes" id="UP000646365"/>
    </source>
</evidence>
<evidence type="ECO:0000256" key="7">
    <source>
        <dbReference type="ARBA" id="ARBA00044770"/>
    </source>
</evidence>
<evidence type="ECO:0000256" key="4">
    <source>
        <dbReference type="ARBA" id="ARBA00022676"/>
    </source>
</evidence>
<evidence type="ECO:0000256" key="6">
    <source>
        <dbReference type="ARBA" id="ARBA00023268"/>
    </source>
</evidence>
<dbReference type="InterPro" id="IPR001264">
    <property type="entry name" value="Glyco_trans_51"/>
</dbReference>
<dbReference type="SUPFAM" id="SSF53955">
    <property type="entry name" value="Lysozyme-like"/>
    <property type="match status" value="1"/>
</dbReference>
<keyword evidence="4" id="KW-0328">Glycosyltransferase</keyword>
<dbReference type="InterPro" id="IPR023346">
    <property type="entry name" value="Lysozyme-like_dom_sf"/>
</dbReference>
<evidence type="ECO:0000313" key="11">
    <source>
        <dbReference type="EMBL" id="GGF19881.1"/>
    </source>
</evidence>
<dbReference type="GO" id="GO:0006508">
    <property type="term" value="P:proteolysis"/>
    <property type="evidence" value="ECO:0007669"/>
    <property type="project" value="UniProtKB-KW"/>
</dbReference>
<evidence type="ECO:0000256" key="2">
    <source>
        <dbReference type="ARBA" id="ARBA00022645"/>
    </source>
</evidence>
<accession>A0A8J2YTQ7</accession>
<keyword evidence="12" id="KW-1185">Reference proteome</keyword>
<dbReference type="AlphaFoldDB" id="A0A8J2YTQ7"/>
<reference evidence="11" key="1">
    <citation type="journal article" date="2014" name="Int. J. Syst. Evol. Microbiol.">
        <title>Complete genome sequence of Corynebacterium casei LMG S-19264T (=DSM 44701T), isolated from a smear-ripened cheese.</title>
        <authorList>
            <consortium name="US DOE Joint Genome Institute (JGI-PGF)"/>
            <person name="Walter F."/>
            <person name="Albersmeier A."/>
            <person name="Kalinowski J."/>
            <person name="Ruckert C."/>
        </authorList>
    </citation>
    <scope>NUCLEOTIDE SEQUENCE</scope>
    <source>
        <strain evidence="11">CGMCC 1.15725</strain>
    </source>
</reference>
<feature type="region of interest" description="Disordered" evidence="9">
    <location>
        <begin position="981"/>
        <end position="1008"/>
    </location>
</feature>
<proteinExistence type="predicted"/>
<dbReference type="Proteomes" id="UP000646365">
    <property type="component" value="Unassembled WGS sequence"/>
</dbReference>
<keyword evidence="2" id="KW-0121">Carboxypeptidase</keyword>
<reference evidence="11" key="2">
    <citation type="submission" date="2020-09" db="EMBL/GenBank/DDBJ databases">
        <authorList>
            <person name="Sun Q."/>
            <person name="Zhou Y."/>
        </authorList>
    </citation>
    <scope>NUCLEOTIDE SEQUENCE</scope>
    <source>
        <strain evidence="11">CGMCC 1.15725</strain>
    </source>
</reference>
<evidence type="ECO:0000256" key="9">
    <source>
        <dbReference type="SAM" id="MobiDB-lite"/>
    </source>
</evidence>
<evidence type="ECO:0000256" key="5">
    <source>
        <dbReference type="ARBA" id="ARBA00022679"/>
    </source>
</evidence>
<comment type="caution">
    <text evidence="11">The sequence shown here is derived from an EMBL/GenBank/DDBJ whole genome shotgun (WGS) entry which is preliminary data.</text>
</comment>
<keyword evidence="3" id="KW-0378">Hydrolase</keyword>
<dbReference type="EC" id="2.4.99.28" evidence="7"/>
<keyword evidence="5" id="KW-0808">Transferase</keyword>
<dbReference type="EMBL" id="BMJQ01000006">
    <property type="protein sequence ID" value="GGF19881.1"/>
    <property type="molecule type" value="Genomic_DNA"/>
</dbReference>
<evidence type="ECO:0000256" key="8">
    <source>
        <dbReference type="ARBA" id="ARBA00049902"/>
    </source>
</evidence>
<keyword evidence="3" id="KW-0645">Protease</keyword>
<dbReference type="InterPro" id="IPR036950">
    <property type="entry name" value="PBP_transglycosylase"/>
</dbReference>
<dbReference type="InterPro" id="IPR012338">
    <property type="entry name" value="Beta-lactam/transpept-like"/>
</dbReference>
<dbReference type="PANTHER" id="PTHR32282:SF24">
    <property type="entry name" value="GLYCOSYL TRANSFERASE FAMILY 51 DOMAIN-CONTAINING PROTEIN"/>
    <property type="match status" value="1"/>
</dbReference>
<feature type="domain" description="Glycosyl transferase family 51" evidence="10">
    <location>
        <begin position="130"/>
        <end position="278"/>
    </location>
</feature>
<comment type="pathway">
    <text evidence="1">Cell wall biogenesis; peptidoglycan biosynthesis.</text>
</comment>
<dbReference type="Gene3D" id="1.10.3810.10">
    <property type="entry name" value="Biosynthetic peptidoglycan transglycosylase-like"/>
    <property type="match status" value="1"/>
</dbReference>
<evidence type="ECO:0000259" key="10">
    <source>
        <dbReference type="Pfam" id="PF00912"/>
    </source>
</evidence>
<keyword evidence="6" id="KW-0511">Multifunctional enzyme</keyword>
<dbReference type="PANTHER" id="PTHR32282">
    <property type="entry name" value="BINDING PROTEIN TRANSPEPTIDASE, PUTATIVE-RELATED"/>
    <property type="match status" value="1"/>
</dbReference>
<dbReference type="InterPro" id="IPR050396">
    <property type="entry name" value="Glycosyltr_51/Transpeptidase"/>
</dbReference>